<feature type="region of interest" description="Disordered" evidence="1">
    <location>
        <begin position="85"/>
        <end position="154"/>
    </location>
</feature>
<feature type="compositionally biased region" description="Gly residues" evidence="1">
    <location>
        <begin position="322"/>
        <end position="335"/>
    </location>
</feature>
<accession>A0A6G1ITB2</accession>
<gene>
    <name evidence="2" type="ORF">K458DRAFT_391978</name>
</gene>
<keyword evidence="3" id="KW-1185">Reference proteome</keyword>
<feature type="region of interest" description="Disordered" evidence="1">
    <location>
        <begin position="309"/>
        <end position="357"/>
    </location>
</feature>
<evidence type="ECO:0000256" key="1">
    <source>
        <dbReference type="SAM" id="MobiDB-lite"/>
    </source>
</evidence>
<feature type="region of interest" description="Disordered" evidence="1">
    <location>
        <begin position="1"/>
        <end position="34"/>
    </location>
</feature>
<proteinExistence type="predicted"/>
<feature type="compositionally biased region" description="Low complexity" evidence="1">
    <location>
        <begin position="88"/>
        <end position="101"/>
    </location>
</feature>
<evidence type="ECO:0000313" key="2">
    <source>
        <dbReference type="EMBL" id="KAF2681181.1"/>
    </source>
</evidence>
<feature type="compositionally biased region" description="Polar residues" evidence="1">
    <location>
        <begin position="16"/>
        <end position="25"/>
    </location>
</feature>
<sequence length="403" mass="44421">MDSPTYPASVPDETTPPASVHSTAAASDLESIGSDVFDDTTASFSERDAQGATEISEVVKVTAADVNSQVDLSKDSDLDSLFRDERQASVSASPVVSASPAPKRKRADSHEGFIELDSTSESDPNRPTKKTKPPAREATAHVSKSPKPLPTSNPRVVKLKKSFTTSRITARPTPLIGGQTHQIPQKVSLGAQIATPYDAFSRRKVAEDVSNLHAKMKDDLLPAEYKPATSFRSWKDPHDDNVTWKVFPKSTPRMKHRGGNIVVANWFRYPVGHPDIFIEEWEEDPKCWIARVENISEKALEDRRQGLLEAEKGKRVQKGRSSGTGGRGKGNGTGSRGRVARSPTPPRNATKSQAMVEAEEWAKRRFVEKRKMTRKTKGVEQRVKIVRSGMRSEGLDIDRNLFG</sequence>
<dbReference type="Proteomes" id="UP000799291">
    <property type="component" value="Unassembled WGS sequence"/>
</dbReference>
<name>A0A6G1ITB2_9PLEO</name>
<dbReference type="EMBL" id="MU005592">
    <property type="protein sequence ID" value="KAF2681181.1"/>
    <property type="molecule type" value="Genomic_DNA"/>
</dbReference>
<dbReference type="AlphaFoldDB" id="A0A6G1ITB2"/>
<reference evidence="2" key="1">
    <citation type="journal article" date="2020" name="Stud. Mycol.">
        <title>101 Dothideomycetes genomes: a test case for predicting lifestyles and emergence of pathogens.</title>
        <authorList>
            <person name="Haridas S."/>
            <person name="Albert R."/>
            <person name="Binder M."/>
            <person name="Bloem J."/>
            <person name="Labutti K."/>
            <person name="Salamov A."/>
            <person name="Andreopoulos B."/>
            <person name="Baker S."/>
            <person name="Barry K."/>
            <person name="Bills G."/>
            <person name="Bluhm B."/>
            <person name="Cannon C."/>
            <person name="Castanera R."/>
            <person name="Culley D."/>
            <person name="Daum C."/>
            <person name="Ezra D."/>
            <person name="Gonzalez J."/>
            <person name="Henrissat B."/>
            <person name="Kuo A."/>
            <person name="Liang C."/>
            <person name="Lipzen A."/>
            <person name="Lutzoni F."/>
            <person name="Magnuson J."/>
            <person name="Mondo S."/>
            <person name="Nolan M."/>
            <person name="Ohm R."/>
            <person name="Pangilinan J."/>
            <person name="Park H.-J."/>
            <person name="Ramirez L."/>
            <person name="Alfaro M."/>
            <person name="Sun H."/>
            <person name="Tritt A."/>
            <person name="Yoshinaga Y."/>
            <person name="Zwiers L.-H."/>
            <person name="Turgeon B."/>
            <person name="Goodwin S."/>
            <person name="Spatafora J."/>
            <person name="Crous P."/>
            <person name="Grigoriev I."/>
        </authorList>
    </citation>
    <scope>NUCLEOTIDE SEQUENCE</scope>
    <source>
        <strain evidence="2">CBS 122367</strain>
    </source>
</reference>
<organism evidence="2 3">
    <name type="scientific">Lentithecium fluviatile CBS 122367</name>
    <dbReference type="NCBI Taxonomy" id="1168545"/>
    <lineage>
        <taxon>Eukaryota</taxon>
        <taxon>Fungi</taxon>
        <taxon>Dikarya</taxon>
        <taxon>Ascomycota</taxon>
        <taxon>Pezizomycotina</taxon>
        <taxon>Dothideomycetes</taxon>
        <taxon>Pleosporomycetidae</taxon>
        <taxon>Pleosporales</taxon>
        <taxon>Massarineae</taxon>
        <taxon>Lentitheciaceae</taxon>
        <taxon>Lentithecium</taxon>
    </lineage>
</organism>
<protein>
    <submittedName>
        <fullName evidence="2">Uncharacterized protein</fullName>
    </submittedName>
</protein>
<evidence type="ECO:0000313" key="3">
    <source>
        <dbReference type="Proteomes" id="UP000799291"/>
    </source>
</evidence>